<dbReference type="SUPFAM" id="SSF101960">
    <property type="entry name" value="Stabilizer of iron transporter SufD"/>
    <property type="match status" value="1"/>
</dbReference>
<feature type="non-terminal residue" evidence="2">
    <location>
        <position position="193"/>
    </location>
</feature>
<dbReference type="GO" id="GO:0016226">
    <property type="term" value="P:iron-sulfur cluster assembly"/>
    <property type="evidence" value="ECO:0007669"/>
    <property type="project" value="InterPro"/>
</dbReference>
<organism evidence="2">
    <name type="scientific">mine drainage metagenome</name>
    <dbReference type="NCBI Taxonomy" id="410659"/>
    <lineage>
        <taxon>unclassified sequences</taxon>
        <taxon>metagenomes</taxon>
        <taxon>ecological metagenomes</taxon>
    </lineage>
</organism>
<protein>
    <submittedName>
        <fullName evidence="2">FeS assembly protein SufB</fullName>
    </submittedName>
</protein>
<evidence type="ECO:0000259" key="1">
    <source>
        <dbReference type="Pfam" id="PF19295"/>
    </source>
</evidence>
<feature type="domain" description="SUF system FeS cluster assembly SufBD N-terminal" evidence="1">
    <location>
        <begin position="135"/>
        <end position="193"/>
    </location>
</feature>
<accession>T1B7E9</accession>
<dbReference type="EMBL" id="AUZX01006005">
    <property type="protein sequence ID" value="EQD65812.1"/>
    <property type="molecule type" value="Genomic_DNA"/>
</dbReference>
<name>T1B7E9_9ZZZZ</name>
<dbReference type="PANTHER" id="PTHR30508">
    <property type="entry name" value="FES CLUSTER ASSEMBLY PROTEIN SUF"/>
    <property type="match status" value="1"/>
</dbReference>
<dbReference type="InterPro" id="IPR045595">
    <property type="entry name" value="SufBD_N"/>
</dbReference>
<dbReference type="PANTHER" id="PTHR30508:SF1">
    <property type="entry name" value="UPF0051 PROTEIN ABCI8, CHLOROPLASTIC-RELATED"/>
    <property type="match status" value="1"/>
</dbReference>
<dbReference type="AlphaFoldDB" id="T1B7E9"/>
<sequence>MAQTAPAITPLDYTRYDFKNPETYRVRIPKGLSVEVVERISDLKKEPEWMREYRLRAYKHFVERPMPDWGPSLEEIDFDAFTYFADPMGEDRPKRSWEDLPADIKNTFDRLGIPKAERDYFGGVGAQYDSGTVYHKIREDLTQKGIIFCDTDTAVREHPEILRKYFGKTIPYNDNKFAALNSAVWSGGSFVYV</sequence>
<proteinExistence type="predicted"/>
<dbReference type="InterPro" id="IPR037284">
    <property type="entry name" value="SUF_FeS_clus_asmbl_SufBD_sf"/>
</dbReference>
<dbReference type="Pfam" id="PF19295">
    <property type="entry name" value="SufBD_N"/>
    <property type="match status" value="1"/>
</dbReference>
<reference evidence="2" key="1">
    <citation type="submission" date="2013-08" db="EMBL/GenBank/DDBJ databases">
        <authorList>
            <person name="Mendez C."/>
            <person name="Richter M."/>
            <person name="Ferrer M."/>
            <person name="Sanchez J."/>
        </authorList>
    </citation>
    <scope>NUCLEOTIDE SEQUENCE</scope>
</reference>
<dbReference type="InterPro" id="IPR055346">
    <property type="entry name" value="Fe-S_cluster_assembly_SufBD"/>
</dbReference>
<evidence type="ECO:0000313" key="2">
    <source>
        <dbReference type="EMBL" id="EQD65812.1"/>
    </source>
</evidence>
<comment type="caution">
    <text evidence="2">The sequence shown here is derived from an EMBL/GenBank/DDBJ whole genome shotgun (WGS) entry which is preliminary data.</text>
</comment>
<gene>
    <name evidence="2" type="ORF">B1A_08402</name>
</gene>
<reference evidence="2" key="2">
    <citation type="journal article" date="2014" name="ISME J.">
        <title>Microbial stratification in low pH oxic and suboxic macroscopic growths along an acid mine drainage.</title>
        <authorList>
            <person name="Mendez-Garcia C."/>
            <person name="Mesa V."/>
            <person name="Sprenger R.R."/>
            <person name="Richter M."/>
            <person name="Diez M.S."/>
            <person name="Solano J."/>
            <person name="Bargiela R."/>
            <person name="Golyshina O.V."/>
            <person name="Manteca A."/>
            <person name="Ramos J.L."/>
            <person name="Gallego J.R."/>
            <person name="Llorente I."/>
            <person name="Martins Dos Santos V.A."/>
            <person name="Jensen O.N."/>
            <person name="Pelaez A.I."/>
            <person name="Sanchez J."/>
            <person name="Ferrer M."/>
        </authorList>
    </citation>
    <scope>NUCLEOTIDE SEQUENCE</scope>
</reference>